<dbReference type="InParanoid" id="A0A3N4LEG4"/>
<dbReference type="OrthoDB" id="3685at2759"/>
<keyword evidence="15" id="KW-1185">Reference proteome</keyword>
<dbReference type="NCBIfam" id="TIGR00420">
    <property type="entry name" value="trmU"/>
    <property type="match status" value="1"/>
</dbReference>
<dbReference type="GO" id="GO:0016783">
    <property type="term" value="F:sulfurtransferase activity"/>
    <property type="evidence" value="ECO:0007669"/>
    <property type="project" value="InterPro"/>
</dbReference>
<keyword evidence="5" id="KW-0808">Transferase</keyword>
<keyword evidence="10" id="KW-1015">Disulfide bond</keyword>
<dbReference type="Pfam" id="PF03054">
    <property type="entry name" value="tRNA_Me_trans"/>
    <property type="match status" value="1"/>
</dbReference>
<dbReference type="GO" id="GO:0002143">
    <property type="term" value="P:tRNA wobble position uridine thiolation"/>
    <property type="evidence" value="ECO:0007669"/>
    <property type="project" value="TreeGrafter"/>
</dbReference>
<evidence type="ECO:0000313" key="14">
    <source>
        <dbReference type="EMBL" id="RPB21273.1"/>
    </source>
</evidence>
<comment type="catalytic activity">
    <reaction evidence="11">
        <text>5-taurinomethyluridine(34) in tRNA + S-sulfanyl-L-cysteinyl-[protein] + AH2 + ATP = 5-taurinomethyl-2-thiouridine(34) in tRNA + L-cysteinyl-[protein] + A + AMP + diphosphate + H(+)</text>
        <dbReference type="Rhea" id="RHEA:47040"/>
        <dbReference type="Rhea" id="RHEA-COMP:10131"/>
        <dbReference type="Rhea" id="RHEA-COMP:11726"/>
        <dbReference type="Rhea" id="RHEA-COMP:11732"/>
        <dbReference type="Rhea" id="RHEA-COMP:11733"/>
        <dbReference type="ChEBI" id="CHEBI:13193"/>
        <dbReference type="ChEBI" id="CHEBI:15378"/>
        <dbReference type="ChEBI" id="CHEBI:17499"/>
        <dbReference type="ChEBI" id="CHEBI:29950"/>
        <dbReference type="ChEBI" id="CHEBI:30616"/>
        <dbReference type="ChEBI" id="CHEBI:33019"/>
        <dbReference type="ChEBI" id="CHEBI:61963"/>
        <dbReference type="ChEBI" id="CHEBI:87171"/>
        <dbReference type="ChEBI" id="CHEBI:87172"/>
        <dbReference type="ChEBI" id="CHEBI:456215"/>
        <dbReference type="EC" id="2.8.1.14"/>
    </reaction>
</comment>
<dbReference type="InterPro" id="IPR023382">
    <property type="entry name" value="MnmA-like_central_sf"/>
</dbReference>
<proteinExistence type="inferred from homology"/>
<dbReference type="Pfam" id="PF20258">
    <property type="entry name" value="tRNA_Me_trans_C"/>
    <property type="match status" value="1"/>
</dbReference>
<dbReference type="PANTHER" id="PTHR11933:SF5">
    <property type="entry name" value="MITOCHONDRIAL TRNA-SPECIFIC 2-THIOURIDYLASE 1"/>
    <property type="match status" value="1"/>
</dbReference>
<keyword evidence="4" id="KW-0820">tRNA-binding</keyword>
<dbReference type="InterPro" id="IPR046885">
    <property type="entry name" value="MnmA-like_C"/>
</dbReference>
<dbReference type="Pfam" id="PF20259">
    <property type="entry name" value="tRNA_Me_trans_M"/>
    <property type="match status" value="1"/>
</dbReference>
<evidence type="ECO:0000256" key="10">
    <source>
        <dbReference type="ARBA" id="ARBA00023157"/>
    </source>
</evidence>
<dbReference type="SUPFAM" id="SSF52402">
    <property type="entry name" value="Adenine nucleotide alpha hydrolases-like"/>
    <property type="match status" value="1"/>
</dbReference>
<keyword evidence="8" id="KW-0067">ATP-binding</keyword>
<evidence type="ECO:0000256" key="9">
    <source>
        <dbReference type="ARBA" id="ARBA00022884"/>
    </source>
</evidence>
<organism evidence="14 15">
    <name type="scientific">Terfezia boudieri ATCC MYA-4762</name>
    <dbReference type="NCBI Taxonomy" id="1051890"/>
    <lineage>
        <taxon>Eukaryota</taxon>
        <taxon>Fungi</taxon>
        <taxon>Dikarya</taxon>
        <taxon>Ascomycota</taxon>
        <taxon>Pezizomycotina</taxon>
        <taxon>Pezizomycetes</taxon>
        <taxon>Pezizales</taxon>
        <taxon>Pezizaceae</taxon>
        <taxon>Terfezia</taxon>
    </lineage>
</organism>
<name>A0A3N4LEG4_9PEZI</name>
<evidence type="ECO:0000256" key="8">
    <source>
        <dbReference type="ARBA" id="ARBA00022840"/>
    </source>
</evidence>
<dbReference type="Gene3D" id="2.40.30.10">
    <property type="entry name" value="Translation factors"/>
    <property type="match status" value="1"/>
</dbReference>
<evidence type="ECO:0000256" key="3">
    <source>
        <dbReference type="ARBA" id="ARBA00011953"/>
    </source>
</evidence>
<evidence type="ECO:0000259" key="12">
    <source>
        <dbReference type="Pfam" id="PF20258"/>
    </source>
</evidence>
<dbReference type="InterPro" id="IPR046884">
    <property type="entry name" value="MnmA-like_central"/>
</dbReference>
<evidence type="ECO:0000256" key="5">
    <source>
        <dbReference type="ARBA" id="ARBA00022679"/>
    </source>
</evidence>
<accession>A0A3N4LEG4</accession>
<dbReference type="FunCoup" id="A0A3N4LEG4">
    <property type="interactions" value="366"/>
</dbReference>
<keyword evidence="6" id="KW-0819">tRNA processing</keyword>
<evidence type="ECO:0000259" key="13">
    <source>
        <dbReference type="Pfam" id="PF20259"/>
    </source>
</evidence>
<protein>
    <recommendedName>
        <fullName evidence="3">tRNA-5-taurinomethyluridine 2-sulfurtransferase</fullName>
        <ecNumber evidence="3">2.8.1.14</ecNumber>
    </recommendedName>
</protein>
<comment type="similarity">
    <text evidence="2">Belongs to the MnmA/TRMU family.</text>
</comment>
<keyword evidence="7" id="KW-0547">Nucleotide-binding</keyword>
<dbReference type="GO" id="GO:0000049">
    <property type="term" value="F:tRNA binding"/>
    <property type="evidence" value="ECO:0007669"/>
    <property type="project" value="UniProtKB-KW"/>
</dbReference>
<comment type="function">
    <text evidence="1">Catalyzes the 2-thiolation of uridine at the wobble position (U34) of mitochondrial tRNA(Lys), tRNA(Glu) and tRNA(Gln). Required for the formation of 5-taurinomethyl-2-thiouridine (tm5s2U) of mitochondrial tRNA(Lys), tRNA(Glu), and tRNA(Gln) at the wobble position. ATP is required to activate the C2 atom of the wobble base.</text>
</comment>
<evidence type="ECO:0000256" key="4">
    <source>
        <dbReference type="ARBA" id="ARBA00022555"/>
    </source>
</evidence>
<dbReference type="AlphaFoldDB" id="A0A3N4LEG4"/>
<dbReference type="Gene3D" id="2.30.30.280">
    <property type="entry name" value="Adenine nucleotide alpha hydrolases-like domains"/>
    <property type="match status" value="1"/>
</dbReference>
<keyword evidence="9" id="KW-0694">RNA-binding</keyword>
<feature type="domain" description="tRNA-specific 2-thiouridylase MnmA-like C-terminal" evidence="12">
    <location>
        <begin position="411"/>
        <end position="503"/>
    </location>
</feature>
<dbReference type="PANTHER" id="PTHR11933">
    <property type="entry name" value="TRNA 5-METHYLAMINOMETHYL-2-THIOURIDYLATE -METHYLTRANSFERASE"/>
    <property type="match status" value="1"/>
</dbReference>
<feature type="domain" description="tRNA-specific 2-thiouridylase MnmA-like central" evidence="13">
    <location>
        <begin position="346"/>
        <end position="400"/>
    </location>
</feature>
<dbReference type="GO" id="GO:0005524">
    <property type="term" value="F:ATP binding"/>
    <property type="evidence" value="ECO:0007669"/>
    <property type="project" value="UniProtKB-KW"/>
</dbReference>
<sequence>MAQVRYPLPFLPTRCHNGISGRQSSWCLHLQHGRAYSSHSLSRYPYVTPQPSPNDKVYVALSSGIDSSVTAKLLSLIHPPENLYPLYMTNWTPSNLTRADLLIHRRPPREKPSLFHLHNKPKLTTLTRAPKEEKCTTREFRFVQELCSFLRLRDPLRMNFEKEYWTEVFEPMVASYERGETPNPDVGCNRWVKFGGLLRRLKEMETRSTQGMEKGQWWLATGHYAKIGCLLGKQPVEPHLLRSPDPNKDQTYFLSTLAPECLHKLLFPLAANNLSKPQVYELARKYGLPGWAPGLPERSESMGLCFVESRGGGQGTSGFRVFLSEFLEPSPGEVVVGPELPTPVGVKSLTPGTVIGQHLGLWTATVGEKAHLNLPQGDVRFQGRWYISGKNAAANQIEVVRGWGNGRLWSKGIVVQEFHWLGRDCEAVALKQIWEERLVLQFRHRQKPIRIASVEIMGQGQGQEAPLQVGHVKIMLETPQRAVTPGQNAAMWWGKRCLGGGVINESNGLD</sequence>
<dbReference type="GO" id="GO:0005739">
    <property type="term" value="C:mitochondrion"/>
    <property type="evidence" value="ECO:0007669"/>
    <property type="project" value="TreeGrafter"/>
</dbReference>
<reference evidence="14 15" key="1">
    <citation type="journal article" date="2018" name="Nat. Ecol. Evol.">
        <title>Pezizomycetes genomes reveal the molecular basis of ectomycorrhizal truffle lifestyle.</title>
        <authorList>
            <person name="Murat C."/>
            <person name="Payen T."/>
            <person name="Noel B."/>
            <person name="Kuo A."/>
            <person name="Morin E."/>
            <person name="Chen J."/>
            <person name="Kohler A."/>
            <person name="Krizsan K."/>
            <person name="Balestrini R."/>
            <person name="Da Silva C."/>
            <person name="Montanini B."/>
            <person name="Hainaut M."/>
            <person name="Levati E."/>
            <person name="Barry K.W."/>
            <person name="Belfiori B."/>
            <person name="Cichocki N."/>
            <person name="Clum A."/>
            <person name="Dockter R.B."/>
            <person name="Fauchery L."/>
            <person name="Guy J."/>
            <person name="Iotti M."/>
            <person name="Le Tacon F."/>
            <person name="Lindquist E.A."/>
            <person name="Lipzen A."/>
            <person name="Malagnac F."/>
            <person name="Mello A."/>
            <person name="Molinier V."/>
            <person name="Miyauchi S."/>
            <person name="Poulain J."/>
            <person name="Riccioni C."/>
            <person name="Rubini A."/>
            <person name="Sitrit Y."/>
            <person name="Splivallo R."/>
            <person name="Traeger S."/>
            <person name="Wang M."/>
            <person name="Zifcakova L."/>
            <person name="Wipf D."/>
            <person name="Zambonelli A."/>
            <person name="Paolocci F."/>
            <person name="Nowrousian M."/>
            <person name="Ottonello S."/>
            <person name="Baldrian P."/>
            <person name="Spatafora J.W."/>
            <person name="Henrissat B."/>
            <person name="Nagy L.G."/>
            <person name="Aury J.M."/>
            <person name="Wincker P."/>
            <person name="Grigoriev I.V."/>
            <person name="Bonfante P."/>
            <person name="Martin F.M."/>
        </authorList>
    </citation>
    <scope>NUCLEOTIDE SEQUENCE [LARGE SCALE GENOMIC DNA]</scope>
    <source>
        <strain evidence="14 15">ATCC MYA-4762</strain>
    </source>
</reference>
<dbReference type="STRING" id="1051890.A0A3N4LEG4"/>
<evidence type="ECO:0000256" key="6">
    <source>
        <dbReference type="ARBA" id="ARBA00022694"/>
    </source>
</evidence>
<evidence type="ECO:0000256" key="11">
    <source>
        <dbReference type="ARBA" id="ARBA00049564"/>
    </source>
</evidence>
<gene>
    <name evidence="14" type="ORF">L211DRAFT_863076</name>
</gene>
<dbReference type="EMBL" id="ML121561">
    <property type="protein sequence ID" value="RPB21273.1"/>
    <property type="molecule type" value="Genomic_DNA"/>
</dbReference>
<dbReference type="CDD" id="cd01998">
    <property type="entry name" value="MnmA_TRMU-like"/>
    <property type="match status" value="1"/>
</dbReference>
<evidence type="ECO:0000256" key="1">
    <source>
        <dbReference type="ARBA" id="ARBA00003986"/>
    </source>
</evidence>
<dbReference type="EC" id="2.8.1.14" evidence="3"/>
<dbReference type="Gene3D" id="3.40.50.620">
    <property type="entry name" value="HUPs"/>
    <property type="match status" value="1"/>
</dbReference>
<evidence type="ECO:0000256" key="2">
    <source>
        <dbReference type="ARBA" id="ARBA00006191"/>
    </source>
</evidence>
<evidence type="ECO:0000313" key="15">
    <source>
        <dbReference type="Proteomes" id="UP000267821"/>
    </source>
</evidence>
<evidence type="ECO:0000256" key="7">
    <source>
        <dbReference type="ARBA" id="ARBA00022741"/>
    </source>
</evidence>
<dbReference type="Proteomes" id="UP000267821">
    <property type="component" value="Unassembled WGS sequence"/>
</dbReference>
<dbReference type="InterPro" id="IPR004506">
    <property type="entry name" value="MnmA-like"/>
</dbReference>
<dbReference type="InterPro" id="IPR014729">
    <property type="entry name" value="Rossmann-like_a/b/a_fold"/>
</dbReference>